<accession>A0A858RFW9</accession>
<dbReference type="AlphaFoldDB" id="A0A858RFW9"/>
<name>A0A858RFW9_9BACT</name>
<evidence type="ECO:0000313" key="3">
    <source>
        <dbReference type="Proteomes" id="UP000501812"/>
    </source>
</evidence>
<organism evidence="2 3">
    <name type="scientific">Luteolibacter luteus</name>
    <dbReference type="NCBI Taxonomy" id="2728835"/>
    <lineage>
        <taxon>Bacteria</taxon>
        <taxon>Pseudomonadati</taxon>
        <taxon>Verrucomicrobiota</taxon>
        <taxon>Verrucomicrobiia</taxon>
        <taxon>Verrucomicrobiales</taxon>
        <taxon>Verrucomicrobiaceae</taxon>
        <taxon>Luteolibacter</taxon>
    </lineage>
</organism>
<proteinExistence type="predicted"/>
<keyword evidence="3" id="KW-1185">Reference proteome</keyword>
<sequence length="270" mass="30029">MSEAPSDFISARPNLIAASIEMERMLSGLTDSHGRVADEIHVVRKHGKRLRGGLAVIGEAKPCIRWIAVIGRMLGGSRDAVVRAKTWDSLNIDSSIPGSVEAAIYSILGLEAHAAARRPPQEVIDWSLAALVQVRNRLEARSDEETAELAEKGSGHLKKQLKKRLKRALQRVHNEDFHDCRKAAKAWLGGMSIVAPDLEIPAKSETEKLADNLGDENDLEVLAKWLTDRGFTHATTRVAWKSLLKRQEKIRRRSISLIRKELLPVIDPKN</sequence>
<dbReference type="InterPro" id="IPR038186">
    <property type="entry name" value="CHAD_dom_sf"/>
</dbReference>
<evidence type="ECO:0000313" key="2">
    <source>
        <dbReference type="EMBL" id="QJE95605.1"/>
    </source>
</evidence>
<dbReference type="KEGG" id="luo:HHL09_07320"/>
<dbReference type="Gene3D" id="1.40.20.10">
    <property type="entry name" value="CHAD domain"/>
    <property type="match status" value="1"/>
</dbReference>
<dbReference type="EMBL" id="CP051774">
    <property type="protein sequence ID" value="QJE95605.1"/>
    <property type="molecule type" value="Genomic_DNA"/>
</dbReference>
<dbReference type="RefSeq" id="WP_169453919.1">
    <property type="nucleotide sequence ID" value="NZ_CP051774.1"/>
</dbReference>
<reference evidence="2 3" key="1">
    <citation type="submission" date="2020-04" db="EMBL/GenBank/DDBJ databases">
        <title>Luteolibacter sp. G-1-1-1 isolated from soil.</title>
        <authorList>
            <person name="Dahal R.H."/>
        </authorList>
    </citation>
    <scope>NUCLEOTIDE SEQUENCE [LARGE SCALE GENOMIC DNA]</scope>
    <source>
        <strain evidence="2 3">G-1-1-1</strain>
    </source>
</reference>
<dbReference type="Proteomes" id="UP000501812">
    <property type="component" value="Chromosome"/>
</dbReference>
<protein>
    <submittedName>
        <fullName evidence="2">CHAD domain-containing protein</fullName>
    </submittedName>
</protein>
<dbReference type="InterPro" id="IPR007899">
    <property type="entry name" value="CHAD_dom"/>
</dbReference>
<feature type="domain" description="CHAD" evidence="1">
    <location>
        <begin position="15"/>
        <end position="261"/>
    </location>
</feature>
<dbReference type="SMART" id="SM00880">
    <property type="entry name" value="CHAD"/>
    <property type="match status" value="1"/>
</dbReference>
<evidence type="ECO:0000259" key="1">
    <source>
        <dbReference type="SMART" id="SM00880"/>
    </source>
</evidence>
<dbReference type="Pfam" id="PF05235">
    <property type="entry name" value="CHAD"/>
    <property type="match status" value="1"/>
</dbReference>
<gene>
    <name evidence="2" type="ORF">HHL09_07320</name>
</gene>